<reference evidence="3" key="1">
    <citation type="journal article" date="2020" name="MBio">
        <title>Horizontal gene transfer to a defensive symbiont with a reduced genome amongst a multipartite beetle microbiome.</title>
        <authorList>
            <person name="Waterworth S.C."/>
            <person name="Florez L.V."/>
            <person name="Rees E.R."/>
            <person name="Hertweck C."/>
            <person name="Kaltenpoth M."/>
            <person name="Kwan J.C."/>
        </authorList>
    </citation>
    <scope>NUCLEOTIDE SEQUENCE [LARGE SCALE GENOMIC DNA]</scope>
</reference>
<accession>A0A7V8JM26</accession>
<sequence>MLYRGAGLLTLLSPIAGILLLMLLFPDPAVAHGNTSLRQVLLGAALGSAVNVALGLWLNRGPRGADGRARHHLYFMPMQWPALVLLAACLVQAAVKL</sequence>
<dbReference type="EMBL" id="WNDS01000002">
    <property type="protein sequence ID" value="KAF1015595.1"/>
    <property type="molecule type" value="Genomic_DNA"/>
</dbReference>
<feature type="transmembrane region" description="Helical" evidence="1">
    <location>
        <begin position="41"/>
        <end position="58"/>
    </location>
</feature>
<evidence type="ECO:0008006" key="4">
    <source>
        <dbReference type="Google" id="ProtNLM"/>
    </source>
</evidence>
<protein>
    <recommendedName>
        <fullName evidence="4">Transmembrane protein</fullName>
    </recommendedName>
</protein>
<name>A0A7V8JM26_STEMA</name>
<keyword evidence="1" id="KW-0472">Membrane</keyword>
<proteinExistence type="predicted"/>
<gene>
    <name evidence="2" type="ORF">GAK31_01070</name>
</gene>
<organism evidence="2 3">
    <name type="scientific">Stenotrophomonas maltophilia</name>
    <name type="common">Pseudomonas maltophilia</name>
    <name type="synonym">Xanthomonas maltophilia</name>
    <dbReference type="NCBI Taxonomy" id="40324"/>
    <lineage>
        <taxon>Bacteria</taxon>
        <taxon>Pseudomonadati</taxon>
        <taxon>Pseudomonadota</taxon>
        <taxon>Gammaproteobacteria</taxon>
        <taxon>Lysobacterales</taxon>
        <taxon>Lysobacteraceae</taxon>
        <taxon>Stenotrophomonas</taxon>
        <taxon>Stenotrophomonas maltophilia group</taxon>
    </lineage>
</organism>
<evidence type="ECO:0000313" key="3">
    <source>
        <dbReference type="Proteomes" id="UP000487117"/>
    </source>
</evidence>
<evidence type="ECO:0000313" key="2">
    <source>
        <dbReference type="EMBL" id="KAF1015595.1"/>
    </source>
</evidence>
<comment type="caution">
    <text evidence="2">The sequence shown here is derived from an EMBL/GenBank/DDBJ whole genome shotgun (WGS) entry which is preliminary data.</text>
</comment>
<feature type="transmembrane region" description="Helical" evidence="1">
    <location>
        <begin position="78"/>
        <end position="95"/>
    </location>
</feature>
<dbReference type="Proteomes" id="UP000487117">
    <property type="component" value="Unassembled WGS sequence"/>
</dbReference>
<keyword evidence="1" id="KW-0812">Transmembrane</keyword>
<dbReference type="AlphaFoldDB" id="A0A7V8JM26"/>
<keyword evidence="1" id="KW-1133">Transmembrane helix</keyword>
<evidence type="ECO:0000256" key="1">
    <source>
        <dbReference type="SAM" id="Phobius"/>
    </source>
</evidence>